<evidence type="ECO:0000256" key="2">
    <source>
        <dbReference type="ARBA" id="ARBA00004613"/>
    </source>
</evidence>
<feature type="domain" description="Flagellar hook-associated protein FlgK helical" evidence="9">
    <location>
        <begin position="92"/>
        <end position="310"/>
    </location>
</feature>
<dbReference type="InterPro" id="IPR010930">
    <property type="entry name" value="Flg_bb/hook_C_dom"/>
</dbReference>
<dbReference type="GO" id="GO:0005576">
    <property type="term" value="C:extracellular region"/>
    <property type="evidence" value="ECO:0007669"/>
    <property type="project" value="UniProtKB-SubCell"/>
</dbReference>
<keyword evidence="11" id="KW-1185">Reference proteome</keyword>
<dbReference type="GO" id="GO:0009424">
    <property type="term" value="C:bacterial-type flagellum hook"/>
    <property type="evidence" value="ECO:0007669"/>
    <property type="project" value="UniProtKB-UniRule"/>
</dbReference>
<accession>A0AA41YK24</accession>
<evidence type="ECO:0000256" key="5">
    <source>
        <dbReference type="ARBA" id="ARBA00022525"/>
    </source>
</evidence>
<dbReference type="AlphaFoldDB" id="A0AA41YK24"/>
<gene>
    <name evidence="7 10" type="primary">flgK</name>
    <name evidence="10" type="ORF">OL599_01680</name>
</gene>
<dbReference type="PRINTS" id="PR01005">
    <property type="entry name" value="FLGHOOKAP1"/>
</dbReference>
<dbReference type="RefSeq" id="WP_264711856.1">
    <property type="nucleotide sequence ID" value="NZ_JAPDNT010000001.1"/>
</dbReference>
<evidence type="ECO:0000259" key="8">
    <source>
        <dbReference type="Pfam" id="PF06429"/>
    </source>
</evidence>
<keyword evidence="10" id="KW-0966">Cell projection</keyword>
<dbReference type="NCBIfam" id="TIGR02492">
    <property type="entry name" value="flgK_ends"/>
    <property type="match status" value="1"/>
</dbReference>
<comment type="caution">
    <text evidence="10">The sequence shown here is derived from an EMBL/GenBank/DDBJ whole genome shotgun (WGS) entry which is preliminary data.</text>
</comment>
<keyword evidence="5 7" id="KW-0964">Secreted</keyword>
<feature type="domain" description="Flagellar basal-body/hook protein C-terminal" evidence="8">
    <location>
        <begin position="468"/>
        <end position="507"/>
    </location>
</feature>
<proteinExistence type="inferred from homology"/>
<dbReference type="PANTHER" id="PTHR30033">
    <property type="entry name" value="FLAGELLAR HOOK-ASSOCIATED PROTEIN 1"/>
    <property type="match status" value="1"/>
</dbReference>
<evidence type="ECO:0000256" key="7">
    <source>
        <dbReference type="RuleBase" id="RU362065"/>
    </source>
</evidence>
<keyword evidence="10" id="KW-0969">Cilium</keyword>
<evidence type="ECO:0000256" key="4">
    <source>
        <dbReference type="ARBA" id="ARBA00016244"/>
    </source>
</evidence>
<dbReference type="Pfam" id="PF06429">
    <property type="entry name" value="Flg_bbr_C"/>
    <property type="match status" value="1"/>
</dbReference>
<evidence type="ECO:0000259" key="9">
    <source>
        <dbReference type="Pfam" id="PF22638"/>
    </source>
</evidence>
<comment type="subcellular location">
    <subcellularLocation>
        <location evidence="1 7">Bacterial flagellum</location>
    </subcellularLocation>
    <subcellularLocation>
        <location evidence="2 7">Secreted</location>
    </subcellularLocation>
</comment>
<evidence type="ECO:0000313" key="11">
    <source>
        <dbReference type="Proteomes" id="UP001165679"/>
    </source>
</evidence>
<comment type="similarity">
    <text evidence="3 7">Belongs to the flagella basal body rod proteins family.</text>
</comment>
<evidence type="ECO:0000256" key="6">
    <source>
        <dbReference type="ARBA" id="ARBA00023143"/>
    </source>
</evidence>
<dbReference type="Pfam" id="PF22638">
    <property type="entry name" value="FlgK_D1"/>
    <property type="match status" value="1"/>
</dbReference>
<dbReference type="SUPFAM" id="SSF64518">
    <property type="entry name" value="Phase 1 flagellin"/>
    <property type="match status" value="1"/>
</dbReference>
<dbReference type="Proteomes" id="UP001165679">
    <property type="component" value="Unassembled WGS sequence"/>
</dbReference>
<organism evidence="10 11">
    <name type="scientific">Limobrevibacterium gyesilva</name>
    <dbReference type="NCBI Taxonomy" id="2991712"/>
    <lineage>
        <taxon>Bacteria</taxon>
        <taxon>Pseudomonadati</taxon>
        <taxon>Pseudomonadota</taxon>
        <taxon>Alphaproteobacteria</taxon>
        <taxon>Acetobacterales</taxon>
        <taxon>Acetobacteraceae</taxon>
        <taxon>Limobrevibacterium</taxon>
    </lineage>
</organism>
<reference evidence="10" key="1">
    <citation type="submission" date="2022-09" db="EMBL/GenBank/DDBJ databases">
        <title>Rhodovastum sp. nov. RN2-1 isolated from soil in Seongnam, South Korea.</title>
        <authorList>
            <person name="Le N.T."/>
        </authorList>
    </citation>
    <scope>NUCLEOTIDE SEQUENCE</scope>
    <source>
        <strain evidence="10">RN2-1</strain>
    </source>
</reference>
<evidence type="ECO:0000256" key="1">
    <source>
        <dbReference type="ARBA" id="ARBA00004365"/>
    </source>
</evidence>
<dbReference type="GO" id="GO:0005198">
    <property type="term" value="F:structural molecule activity"/>
    <property type="evidence" value="ECO:0007669"/>
    <property type="project" value="UniProtKB-UniRule"/>
</dbReference>
<name>A0AA41YK24_9PROT</name>
<protein>
    <recommendedName>
        <fullName evidence="4 7">Flagellar hook-associated protein 1</fullName>
        <shortName evidence="7">HAP1</shortName>
    </recommendedName>
</protein>
<keyword evidence="10" id="KW-0282">Flagellum</keyword>
<dbReference type="InterPro" id="IPR002371">
    <property type="entry name" value="FlgK"/>
</dbReference>
<evidence type="ECO:0000313" key="10">
    <source>
        <dbReference type="EMBL" id="MCW3473278.1"/>
    </source>
</evidence>
<sequence length="509" mass="51100">MSLESVLAISSSGLRNVNNGLSIASQNIANANSPGYAREVATQTNTATAGSGGGVKIGPTARDVDVALQARFFTQAGIVAEATTKQAALQKLDALQGSTGQGTDLASLVSDVQDSFSTLSSSPDNVVQQRAVLSSAQSLATKLNTLSASYTATRQDAQDAVVAGVAALNSGLSSIAKLSAQIMQAKATGQDTADYENQRDAAMNTVAGLIGAKFLERPNGEMLVMTTNGLSLPVSVNGAPFGVQNAALGSGSFYPGGGTPAVTLNGVDVTQQLSGGSLGANLTLRDTTIPLYQAQLDEFSYTLSTRFDAQGLALFTDGSSNVPVAGGGGPVQSGYIGYSASIKVNPAVAAQPGLVRDGTHAVVAGAGGASAFTPNPPGGPAGFGDLIARVLTYALGSESQLGTPQRAPAMVGLGPSGALNGPTAPVTDISNFAVALVSGQAQDTADATSKATAETDLQNVLASSLSKASAVSIDTEMAALVRLQNSYAANAKVVATLQALWAQLLQMVN</sequence>
<keyword evidence="6 7" id="KW-0975">Bacterial flagellum</keyword>
<evidence type="ECO:0000256" key="3">
    <source>
        <dbReference type="ARBA" id="ARBA00009677"/>
    </source>
</evidence>
<reference evidence="10" key="2">
    <citation type="submission" date="2022-10" db="EMBL/GenBank/DDBJ databases">
        <authorList>
            <person name="Trinh H.N."/>
        </authorList>
    </citation>
    <scope>NUCLEOTIDE SEQUENCE</scope>
    <source>
        <strain evidence="10">RN2-1</strain>
    </source>
</reference>
<dbReference type="GO" id="GO:0044780">
    <property type="term" value="P:bacterial-type flagellum assembly"/>
    <property type="evidence" value="ECO:0007669"/>
    <property type="project" value="InterPro"/>
</dbReference>
<dbReference type="InterPro" id="IPR053927">
    <property type="entry name" value="FlgK_helical"/>
</dbReference>
<dbReference type="PANTHER" id="PTHR30033:SF1">
    <property type="entry name" value="FLAGELLAR HOOK-ASSOCIATED PROTEIN 1"/>
    <property type="match status" value="1"/>
</dbReference>
<dbReference type="EMBL" id="JAPDNT010000001">
    <property type="protein sequence ID" value="MCW3473278.1"/>
    <property type="molecule type" value="Genomic_DNA"/>
</dbReference>